<keyword evidence="4" id="KW-1185">Reference proteome</keyword>
<evidence type="ECO:0000313" key="4">
    <source>
        <dbReference type="Proteomes" id="UP000007635"/>
    </source>
</evidence>
<dbReference type="PANTHER" id="PTHR15276">
    <property type="entry name" value="H4 D10S170 PROTEIN-RELATED"/>
    <property type="match status" value="1"/>
</dbReference>
<evidence type="ECO:0000313" key="3">
    <source>
        <dbReference type="Ensembl" id="ENSGACP00000045698.1"/>
    </source>
</evidence>
<feature type="compositionally biased region" description="Low complexity" evidence="2">
    <location>
        <begin position="348"/>
        <end position="365"/>
    </location>
</feature>
<feature type="compositionally biased region" description="Low complexity" evidence="2">
    <location>
        <begin position="447"/>
        <end position="470"/>
    </location>
</feature>
<keyword evidence="1" id="KW-0175">Coiled coil</keyword>
<evidence type="ECO:0000256" key="1">
    <source>
        <dbReference type="SAM" id="Coils"/>
    </source>
</evidence>
<dbReference type="GeneTree" id="ENSGT00390000013594"/>
<reference evidence="3" key="2">
    <citation type="submission" date="2025-08" db="UniProtKB">
        <authorList>
            <consortium name="Ensembl"/>
        </authorList>
    </citation>
    <scope>IDENTIFICATION</scope>
</reference>
<feature type="region of interest" description="Disordered" evidence="2">
    <location>
        <begin position="345"/>
        <end position="366"/>
    </location>
</feature>
<dbReference type="InterPro" id="IPR019152">
    <property type="entry name" value="DUF2046"/>
</dbReference>
<dbReference type="Proteomes" id="UP000007635">
    <property type="component" value="Chromosome VI"/>
</dbReference>
<feature type="coiled-coil region" evidence="1">
    <location>
        <begin position="117"/>
        <end position="231"/>
    </location>
</feature>
<dbReference type="AlphaFoldDB" id="A0AAQ4Q5S1"/>
<dbReference type="PANTHER" id="PTHR15276:SF1">
    <property type="entry name" value="CCDC6A PROTEIN"/>
    <property type="match status" value="1"/>
</dbReference>
<feature type="coiled-coil region" evidence="1">
    <location>
        <begin position="259"/>
        <end position="322"/>
    </location>
</feature>
<name>A0AAQ4Q5S1_GASAC</name>
<dbReference type="Ensembl" id="ENSGACT00000039784.1">
    <property type="protein sequence ID" value="ENSGACP00000045698.1"/>
    <property type="gene ID" value="ENSGACG00000009958.2"/>
</dbReference>
<sequence length="470" mass="53407">MLTLAAVAVPHISSVPPPPPPLFAFPVSQFTATPVESPGKTLLPLWLGDFTAVCFVCSWGRISEYSLPHWFFAPPLSLIPTVSHPHCLSSVILLSVAQQARAEQEEEFISNTLFKKIQALQKEKETLAVNYEKEEEFLTNELSRKLVHLQHEKAELEQHLEQEQEFQVNKLMKKIKKMENETISKQLTLEQLRREKIDLENTLEQEQEALVNRLWKRMDKLEAEKRILQEKLDQPVSAPPSPRDVSMEIDSPENMMRHIRFLKNEVERLKKSLRTTELQHTEKRAQYIEEERHMREENVRLQRKLQREMERREALCRQLSESESSLEMDDERYFNEMSAQGLRARTVSSPIPYTPSPSSSRPISPGLSYGSHAVGFTPPATLSRAAISHYNTPALHVHGSSSHAVARPSPRRSTSPDKFKRPTPPPSPNTHSGAQQAQPPLPPPAQPMVQSMSSPAAMSQHAAQQPPSQP</sequence>
<dbReference type="Pfam" id="PF09755">
    <property type="entry name" value="DUF2046"/>
    <property type="match status" value="1"/>
</dbReference>
<evidence type="ECO:0000256" key="2">
    <source>
        <dbReference type="SAM" id="MobiDB-lite"/>
    </source>
</evidence>
<reference evidence="3 4" key="1">
    <citation type="journal article" date="2021" name="G3 (Bethesda)">
        <title>Improved contiguity of the threespine stickleback genome using long-read sequencing.</title>
        <authorList>
            <person name="Nath S."/>
            <person name="Shaw D.E."/>
            <person name="White M.A."/>
        </authorList>
    </citation>
    <scope>NUCLEOTIDE SEQUENCE [LARGE SCALE GENOMIC DNA]</scope>
    <source>
        <strain evidence="3 4">Lake Benthic</strain>
    </source>
</reference>
<feature type="region of interest" description="Disordered" evidence="2">
    <location>
        <begin position="398"/>
        <end position="470"/>
    </location>
</feature>
<proteinExistence type="predicted"/>
<organism evidence="3 4">
    <name type="scientific">Gasterosteus aculeatus aculeatus</name>
    <name type="common">three-spined stickleback</name>
    <dbReference type="NCBI Taxonomy" id="481459"/>
    <lineage>
        <taxon>Eukaryota</taxon>
        <taxon>Metazoa</taxon>
        <taxon>Chordata</taxon>
        <taxon>Craniata</taxon>
        <taxon>Vertebrata</taxon>
        <taxon>Euteleostomi</taxon>
        <taxon>Actinopterygii</taxon>
        <taxon>Neopterygii</taxon>
        <taxon>Teleostei</taxon>
        <taxon>Neoteleostei</taxon>
        <taxon>Acanthomorphata</taxon>
        <taxon>Eupercaria</taxon>
        <taxon>Perciformes</taxon>
        <taxon>Cottioidei</taxon>
        <taxon>Gasterosteales</taxon>
        <taxon>Gasterosteidae</taxon>
        <taxon>Gasterosteus</taxon>
    </lineage>
</organism>
<accession>A0AAQ4Q5S1</accession>
<protein>
    <submittedName>
        <fullName evidence="3">Coiled-coil domain containing 6</fullName>
    </submittedName>
</protein>
<reference evidence="3" key="3">
    <citation type="submission" date="2025-09" db="UniProtKB">
        <authorList>
            <consortium name="Ensembl"/>
        </authorList>
    </citation>
    <scope>IDENTIFICATION</scope>
</reference>